<evidence type="ECO:0008006" key="3">
    <source>
        <dbReference type="Google" id="ProtNLM"/>
    </source>
</evidence>
<name>A0A0U1LJH3_TALIS</name>
<keyword evidence="2" id="KW-1185">Reference proteome</keyword>
<evidence type="ECO:0000313" key="2">
    <source>
        <dbReference type="Proteomes" id="UP000054383"/>
    </source>
</evidence>
<organism evidence="1 2">
    <name type="scientific">Talaromyces islandicus</name>
    <name type="common">Penicillium islandicum</name>
    <dbReference type="NCBI Taxonomy" id="28573"/>
    <lineage>
        <taxon>Eukaryota</taxon>
        <taxon>Fungi</taxon>
        <taxon>Dikarya</taxon>
        <taxon>Ascomycota</taxon>
        <taxon>Pezizomycotina</taxon>
        <taxon>Eurotiomycetes</taxon>
        <taxon>Eurotiomycetidae</taxon>
        <taxon>Eurotiales</taxon>
        <taxon>Trichocomaceae</taxon>
        <taxon>Talaromyces</taxon>
        <taxon>Talaromyces sect. Islandici</taxon>
    </lineage>
</organism>
<dbReference type="SUPFAM" id="SSF53474">
    <property type="entry name" value="alpha/beta-Hydrolases"/>
    <property type="match status" value="1"/>
</dbReference>
<dbReference type="AlphaFoldDB" id="A0A0U1LJH3"/>
<protein>
    <recommendedName>
        <fullName evidence="3">Toxin biosynthesis protein</fullName>
    </recommendedName>
</protein>
<dbReference type="OrthoDB" id="94039at2759"/>
<sequence>MHPRLFHSLVFLEPMIQTEIPSKLGGPSPGLWASSRPDLWPSAQDAQKYIRGNGFWRRWDPRCVDRYIRFGLRPAPTPSHSGAVTLTTTKAQEAWTYLRLNTGPRDHGGGVETERFLNVDLATVAREGDCNNPNYALVCPWSCIAFEYLPFVRPSVLYIFGEKSHINIPERRQDKLERTGKGLGGSGGVAANRVRSEILSKGSHMVPLEKIHDTARLLSSWLESQIRLYRAEKEFWDHGHDSEKSVQDGAALSPQWMKYVNQPVGTKRAIKSRL</sequence>
<accession>A0A0U1LJH3</accession>
<gene>
    <name evidence="1" type="ORF">PISL3812_00513</name>
</gene>
<dbReference type="OMA" id="IEHTIPC"/>
<dbReference type="Proteomes" id="UP000054383">
    <property type="component" value="Unassembled WGS sequence"/>
</dbReference>
<dbReference type="Gene3D" id="3.40.50.1820">
    <property type="entry name" value="alpha/beta hydrolase"/>
    <property type="match status" value="1"/>
</dbReference>
<dbReference type="EMBL" id="CVMT01000001">
    <property type="protein sequence ID" value="CRG83164.1"/>
    <property type="molecule type" value="Genomic_DNA"/>
</dbReference>
<proteinExistence type="predicted"/>
<evidence type="ECO:0000313" key="1">
    <source>
        <dbReference type="EMBL" id="CRG83164.1"/>
    </source>
</evidence>
<dbReference type="InterPro" id="IPR029058">
    <property type="entry name" value="AB_hydrolase_fold"/>
</dbReference>
<reference evidence="1 2" key="1">
    <citation type="submission" date="2015-04" db="EMBL/GenBank/DDBJ databases">
        <authorList>
            <person name="Syromyatnikov M.Y."/>
            <person name="Popov V.N."/>
        </authorList>
    </citation>
    <scope>NUCLEOTIDE SEQUENCE [LARGE SCALE GENOMIC DNA]</scope>
    <source>
        <strain evidence="1">WF-38-12</strain>
    </source>
</reference>